<reference evidence="1" key="1">
    <citation type="submission" date="2023-04" db="EMBL/GenBank/DDBJ databases">
        <title>A chromosome-level genome assembly of the parasitoid wasp Eretmocerus hayati.</title>
        <authorList>
            <person name="Zhong Y."/>
            <person name="Liu S."/>
            <person name="Liu Y."/>
        </authorList>
    </citation>
    <scope>NUCLEOTIDE SEQUENCE</scope>
    <source>
        <strain evidence="1">ZJU_SS_LIU_2023</strain>
    </source>
</reference>
<protein>
    <submittedName>
        <fullName evidence="1">Uncharacterized protein</fullName>
    </submittedName>
</protein>
<evidence type="ECO:0000313" key="1">
    <source>
        <dbReference type="EMBL" id="KAJ8665266.1"/>
    </source>
</evidence>
<sequence>MLVLRPEIAAAAGPSLRSVIEPSVLLVNDSDEGSSSGGRSRSNNVEPAASLLCERPSTLLPYQTPGGSDAKDSYWEISTQNYDSSFGEFFGPIVKYEEISTMPIESVKLYRDLNFNNLENLSRYGLDGRTVVRTRIAVRDI</sequence>
<dbReference type="Proteomes" id="UP001239111">
    <property type="component" value="Chromosome 4"/>
</dbReference>
<proteinExistence type="predicted"/>
<organism evidence="1 2">
    <name type="scientific">Eretmocerus hayati</name>
    <dbReference type="NCBI Taxonomy" id="131215"/>
    <lineage>
        <taxon>Eukaryota</taxon>
        <taxon>Metazoa</taxon>
        <taxon>Ecdysozoa</taxon>
        <taxon>Arthropoda</taxon>
        <taxon>Hexapoda</taxon>
        <taxon>Insecta</taxon>
        <taxon>Pterygota</taxon>
        <taxon>Neoptera</taxon>
        <taxon>Endopterygota</taxon>
        <taxon>Hymenoptera</taxon>
        <taxon>Apocrita</taxon>
        <taxon>Proctotrupomorpha</taxon>
        <taxon>Chalcidoidea</taxon>
        <taxon>Aphelinidae</taxon>
        <taxon>Aphelininae</taxon>
        <taxon>Eretmocerus</taxon>
    </lineage>
</organism>
<evidence type="ECO:0000313" key="2">
    <source>
        <dbReference type="Proteomes" id="UP001239111"/>
    </source>
</evidence>
<gene>
    <name evidence="1" type="ORF">QAD02_006928</name>
</gene>
<comment type="caution">
    <text evidence="1">The sequence shown here is derived from an EMBL/GenBank/DDBJ whole genome shotgun (WGS) entry which is preliminary data.</text>
</comment>
<keyword evidence="2" id="KW-1185">Reference proteome</keyword>
<dbReference type="EMBL" id="CM056744">
    <property type="protein sequence ID" value="KAJ8665266.1"/>
    <property type="molecule type" value="Genomic_DNA"/>
</dbReference>
<accession>A0ACC2N320</accession>
<name>A0ACC2N320_9HYME</name>